<dbReference type="RefSeq" id="WP_394479560.1">
    <property type="nucleotide sequence ID" value="NZ_JBIGHV010000004.1"/>
</dbReference>
<dbReference type="EMBL" id="JBIGHV010000004">
    <property type="protein sequence ID" value="MFG6430926.1"/>
    <property type="molecule type" value="Genomic_DNA"/>
</dbReference>
<sequence>MSQPVVAPAKTDAARLLLAGPRGSLPVPLRMLLISVDGQRGEAELLVIARSLGLDSRALATLRRQGLVTQRAAAAPAPVPGDAAADLRRLMRAKMFALDLASRMLAGRDAELRASAREVDSESRFLDWLADASARIEAVASAERAVLFRERVAEAAV</sequence>
<keyword evidence="2" id="KW-1185">Reference proteome</keyword>
<evidence type="ECO:0000313" key="1">
    <source>
        <dbReference type="EMBL" id="MFG6430926.1"/>
    </source>
</evidence>
<comment type="caution">
    <text evidence="1">The sequence shown here is derived from an EMBL/GenBank/DDBJ whole genome shotgun (WGS) entry which is preliminary data.</text>
</comment>
<gene>
    <name evidence="1" type="ORF">ACG00Y_13435</name>
</gene>
<evidence type="ECO:0000313" key="2">
    <source>
        <dbReference type="Proteomes" id="UP001606210"/>
    </source>
</evidence>
<organism evidence="1 2">
    <name type="scientific">Pelomonas parva</name>
    <dbReference type="NCBI Taxonomy" id="3299032"/>
    <lineage>
        <taxon>Bacteria</taxon>
        <taxon>Pseudomonadati</taxon>
        <taxon>Pseudomonadota</taxon>
        <taxon>Betaproteobacteria</taxon>
        <taxon>Burkholderiales</taxon>
        <taxon>Sphaerotilaceae</taxon>
        <taxon>Roseateles</taxon>
    </lineage>
</organism>
<reference evidence="1 2" key="1">
    <citation type="submission" date="2024-08" db="EMBL/GenBank/DDBJ databases">
        <authorList>
            <person name="Lu H."/>
        </authorList>
    </citation>
    <scope>NUCLEOTIDE SEQUENCE [LARGE SCALE GENOMIC DNA]</scope>
    <source>
        <strain evidence="1 2">LYH14W</strain>
    </source>
</reference>
<dbReference type="Proteomes" id="UP001606210">
    <property type="component" value="Unassembled WGS sequence"/>
</dbReference>
<accession>A0ABW7F2R9</accession>
<name>A0ABW7F2R9_9BURK</name>
<proteinExistence type="predicted"/>
<protein>
    <submittedName>
        <fullName evidence="1">Uncharacterized protein</fullName>
    </submittedName>
</protein>